<comment type="catalytic activity">
    <reaction evidence="1">
        <text>ATP + protein L-histidine = ADP + protein N-phospho-L-histidine.</text>
        <dbReference type="EC" id="2.7.13.3"/>
    </reaction>
</comment>
<dbReference type="SMART" id="SM00388">
    <property type="entry name" value="HisKA"/>
    <property type="match status" value="1"/>
</dbReference>
<dbReference type="InterPro" id="IPR036097">
    <property type="entry name" value="HisK_dim/P_sf"/>
</dbReference>
<feature type="domain" description="Histidine kinase" evidence="9">
    <location>
        <begin position="230"/>
        <end position="443"/>
    </location>
</feature>
<protein>
    <recommendedName>
        <fullName evidence="2">histidine kinase</fullName>
        <ecNumber evidence="2">2.7.13.3</ecNumber>
    </recommendedName>
</protein>
<dbReference type="PANTHER" id="PTHR43047">
    <property type="entry name" value="TWO-COMPONENT HISTIDINE PROTEIN KINASE"/>
    <property type="match status" value="1"/>
</dbReference>
<evidence type="ECO:0000256" key="6">
    <source>
        <dbReference type="PROSITE-ProRule" id="PRU00169"/>
    </source>
</evidence>
<keyword evidence="12" id="KW-1185">Reference proteome</keyword>
<reference evidence="11 12" key="1">
    <citation type="submission" date="2024-06" db="EMBL/GenBank/DDBJ databases">
        <title>Genomics of switchgrass bacterial isolates.</title>
        <authorList>
            <person name="Shade A."/>
        </authorList>
    </citation>
    <scope>NUCLEOTIDE SEQUENCE [LARGE SCALE GENOMIC DNA]</scope>
    <source>
        <strain evidence="11 12">PvP084</strain>
    </source>
</reference>
<evidence type="ECO:0000313" key="12">
    <source>
        <dbReference type="Proteomes" id="UP001549119"/>
    </source>
</evidence>
<dbReference type="Gene3D" id="1.10.287.130">
    <property type="match status" value="1"/>
</dbReference>
<keyword evidence="5" id="KW-0418">Kinase</keyword>
<feature type="domain" description="Response regulatory" evidence="10">
    <location>
        <begin position="477"/>
        <end position="593"/>
    </location>
</feature>
<feature type="transmembrane region" description="Helical" evidence="8">
    <location>
        <begin position="111"/>
        <end position="131"/>
    </location>
</feature>
<organism evidence="11 12">
    <name type="scientific">Methylobacterium radiotolerans</name>
    <dbReference type="NCBI Taxonomy" id="31998"/>
    <lineage>
        <taxon>Bacteria</taxon>
        <taxon>Pseudomonadati</taxon>
        <taxon>Pseudomonadota</taxon>
        <taxon>Alphaproteobacteria</taxon>
        <taxon>Hyphomicrobiales</taxon>
        <taxon>Methylobacteriaceae</taxon>
        <taxon>Methylobacterium</taxon>
    </lineage>
</organism>
<dbReference type="Gene3D" id="3.40.50.2300">
    <property type="match status" value="1"/>
</dbReference>
<dbReference type="Gene3D" id="3.30.565.10">
    <property type="entry name" value="Histidine kinase-like ATPase, C-terminal domain"/>
    <property type="match status" value="1"/>
</dbReference>
<evidence type="ECO:0000256" key="4">
    <source>
        <dbReference type="ARBA" id="ARBA00022679"/>
    </source>
</evidence>
<evidence type="ECO:0000313" key="11">
    <source>
        <dbReference type="EMBL" id="MET3869340.1"/>
    </source>
</evidence>
<dbReference type="CDD" id="cd00156">
    <property type="entry name" value="REC"/>
    <property type="match status" value="1"/>
</dbReference>
<dbReference type="EMBL" id="JBEPNW010000003">
    <property type="protein sequence ID" value="MET3869340.1"/>
    <property type="molecule type" value="Genomic_DNA"/>
</dbReference>
<dbReference type="InterPro" id="IPR003594">
    <property type="entry name" value="HATPase_dom"/>
</dbReference>
<dbReference type="EC" id="2.7.13.3" evidence="2"/>
<keyword evidence="8" id="KW-0472">Membrane</keyword>
<evidence type="ECO:0000256" key="5">
    <source>
        <dbReference type="ARBA" id="ARBA00022777"/>
    </source>
</evidence>
<dbReference type="InterPro" id="IPR005467">
    <property type="entry name" value="His_kinase_dom"/>
</dbReference>
<evidence type="ECO:0000256" key="3">
    <source>
        <dbReference type="ARBA" id="ARBA00022553"/>
    </source>
</evidence>
<evidence type="ECO:0000256" key="2">
    <source>
        <dbReference type="ARBA" id="ARBA00012438"/>
    </source>
</evidence>
<dbReference type="PROSITE" id="PS50110">
    <property type="entry name" value="RESPONSE_REGULATORY"/>
    <property type="match status" value="1"/>
</dbReference>
<dbReference type="PROSITE" id="PS50109">
    <property type="entry name" value="HIS_KIN"/>
    <property type="match status" value="1"/>
</dbReference>
<dbReference type="Pfam" id="PF00072">
    <property type="entry name" value="Response_reg"/>
    <property type="match status" value="1"/>
</dbReference>
<dbReference type="PRINTS" id="PR00344">
    <property type="entry name" value="BCTRLSENSOR"/>
</dbReference>
<accession>A0ABV2NSQ7</accession>
<comment type="caution">
    <text evidence="11">The sequence shown here is derived from an EMBL/GenBank/DDBJ whole genome shotgun (WGS) entry which is preliminary data.</text>
</comment>
<dbReference type="SUPFAM" id="SSF47384">
    <property type="entry name" value="Homodimeric domain of signal transducing histidine kinase"/>
    <property type="match status" value="1"/>
</dbReference>
<dbReference type="SUPFAM" id="SSF52172">
    <property type="entry name" value="CheY-like"/>
    <property type="match status" value="1"/>
</dbReference>
<feature type="transmembrane region" description="Helical" evidence="8">
    <location>
        <begin position="87"/>
        <end position="105"/>
    </location>
</feature>
<feature type="transmembrane region" description="Helical" evidence="8">
    <location>
        <begin position="21"/>
        <end position="40"/>
    </location>
</feature>
<gene>
    <name evidence="11" type="ORF">ABIC20_006718</name>
</gene>
<dbReference type="SUPFAM" id="SSF55874">
    <property type="entry name" value="ATPase domain of HSP90 chaperone/DNA topoisomerase II/histidine kinase"/>
    <property type="match status" value="1"/>
</dbReference>
<sequence length="621" mass="66877">MSPSQEDRIAAEQLRLVLDGVTQSVAVGFLVSTLMLAVLWELVPHAVLLGWYGAFLVERFGAAAYARRVREAVGEPDCARRVERVVFASKIVEGAILGSLIWIALPLQIPAVSILTMSLLGATCSNGVSLLAPRRHLYLALVVPVAVLAAGTLWSLGGAPYRALAVCSILFVVGQYGQVVLASRRVRESIELRFENAALVEQLRAESAAAHRARRDAEHANTAKSQFLAAASHDLRQPVHAQGLFLQALSQTDLAAPQRRILQNAQTANVASTDMLNTLLDFSRLEAGVITPRRRAFELQPLLDKIENDLAHLADAKRLIYRTPQTDLAIVSDAALLELVLRNLVLNAIRYTERGGVLIGCRRRGAGVSIEVYDTGIGIPVDQREDIFREFYQLGNPERDRHKGLGLGLAIARGIAASLDHPLSLSSEVGSGSVFRILVPRSLDAVPDNVLDTVHGADLDAAGEADISESGGLAGARILIVDDDAIVRDAMVALLSGWGCLCWAFEDPTEVTRLPWQGPPPDALICDYRLRRDQTGAEAIATLRQHWGRPVPAILITGDTAPVRMREASESGIPLIHKPVRPDLLQTALAALIPPGRPPVGPVSAEARRGPEDTGLVRAAG</sequence>
<dbReference type="InterPro" id="IPR001789">
    <property type="entry name" value="Sig_transdc_resp-reg_receiver"/>
</dbReference>
<dbReference type="RefSeq" id="WP_116656610.1">
    <property type="nucleotide sequence ID" value="NZ_JAPTHG010000017.1"/>
</dbReference>
<evidence type="ECO:0000256" key="7">
    <source>
        <dbReference type="SAM" id="MobiDB-lite"/>
    </source>
</evidence>
<keyword evidence="8" id="KW-1133">Transmembrane helix</keyword>
<evidence type="ECO:0000259" key="10">
    <source>
        <dbReference type="PROSITE" id="PS50110"/>
    </source>
</evidence>
<proteinExistence type="predicted"/>
<dbReference type="SMART" id="SM00387">
    <property type="entry name" value="HATPase_c"/>
    <property type="match status" value="1"/>
</dbReference>
<feature type="transmembrane region" description="Helical" evidence="8">
    <location>
        <begin position="138"/>
        <end position="157"/>
    </location>
</feature>
<dbReference type="SMART" id="SM00448">
    <property type="entry name" value="REC"/>
    <property type="match status" value="1"/>
</dbReference>
<keyword evidence="4" id="KW-0808">Transferase</keyword>
<dbReference type="InterPro" id="IPR004358">
    <property type="entry name" value="Sig_transdc_His_kin-like_C"/>
</dbReference>
<evidence type="ECO:0000256" key="8">
    <source>
        <dbReference type="SAM" id="Phobius"/>
    </source>
</evidence>
<evidence type="ECO:0000259" key="9">
    <source>
        <dbReference type="PROSITE" id="PS50109"/>
    </source>
</evidence>
<dbReference type="InterPro" id="IPR036890">
    <property type="entry name" value="HATPase_C_sf"/>
</dbReference>
<dbReference type="Proteomes" id="UP001549119">
    <property type="component" value="Unassembled WGS sequence"/>
</dbReference>
<dbReference type="Pfam" id="PF02518">
    <property type="entry name" value="HATPase_c"/>
    <property type="match status" value="1"/>
</dbReference>
<evidence type="ECO:0000256" key="1">
    <source>
        <dbReference type="ARBA" id="ARBA00000085"/>
    </source>
</evidence>
<feature type="modified residue" description="4-aspartylphosphate" evidence="6">
    <location>
        <position position="527"/>
    </location>
</feature>
<feature type="transmembrane region" description="Helical" evidence="8">
    <location>
        <begin position="46"/>
        <end position="66"/>
    </location>
</feature>
<dbReference type="Pfam" id="PF00512">
    <property type="entry name" value="HisKA"/>
    <property type="match status" value="1"/>
</dbReference>
<name>A0ABV2NSQ7_9HYPH</name>
<keyword evidence="8" id="KW-0812">Transmembrane</keyword>
<dbReference type="InterPro" id="IPR003661">
    <property type="entry name" value="HisK_dim/P_dom"/>
</dbReference>
<dbReference type="InterPro" id="IPR011006">
    <property type="entry name" value="CheY-like_superfamily"/>
</dbReference>
<dbReference type="PANTHER" id="PTHR43047:SF9">
    <property type="entry name" value="HISTIDINE KINASE"/>
    <property type="match status" value="1"/>
</dbReference>
<keyword evidence="3 6" id="KW-0597">Phosphoprotein</keyword>
<feature type="region of interest" description="Disordered" evidence="7">
    <location>
        <begin position="596"/>
        <end position="621"/>
    </location>
</feature>
<dbReference type="CDD" id="cd00082">
    <property type="entry name" value="HisKA"/>
    <property type="match status" value="1"/>
</dbReference>